<evidence type="ECO:0000256" key="3">
    <source>
        <dbReference type="ARBA" id="ARBA00022630"/>
    </source>
</evidence>
<dbReference type="InterPro" id="IPR041504">
    <property type="entry name" value="AidB_N"/>
</dbReference>
<dbReference type="InterPro" id="IPR009100">
    <property type="entry name" value="AcylCoA_DH/oxidase_NM_dom_sf"/>
</dbReference>
<dbReference type="RefSeq" id="WP_244760689.1">
    <property type="nucleotide sequence ID" value="NZ_JALJCJ010000002.1"/>
</dbReference>
<dbReference type="Gene3D" id="1.20.140.10">
    <property type="entry name" value="Butyryl-CoA Dehydrogenase, subunit A, domain 3"/>
    <property type="match status" value="1"/>
</dbReference>
<dbReference type="InterPro" id="IPR052904">
    <property type="entry name" value="Acyl-CoA_dehydrogenase-like"/>
</dbReference>
<reference evidence="9" key="1">
    <citation type="submission" date="2022-04" db="EMBL/GenBank/DDBJ databases">
        <title>Shinella lacus sp. nov., a novel member of the genus Shinella from water.</title>
        <authorList>
            <person name="Deng Y."/>
        </authorList>
    </citation>
    <scope>NUCLEOTIDE SEQUENCE</scope>
    <source>
        <strain evidence="9">JCM 31239</strain>
    </source>
</reference>
<protein>
    <submittedName>
        <fullName evidence="9">Acyl-CoA dehydrogenase family protein</fullName>
    </submittedName>
</protein>
<gene>
    <name evidence="9" type="ORF">GB928_017740</name>
</gene>
<comment type="cofactor">
    <cofactor evidence="1 5">
        <name>FAD</name>
        <dbReference type="ChEBI" id="CHEBI:57692"/>
    </cofactor>
</comment>
<proteinExistence type="inferred from homology"/>
<dbReference type="InterPro" id="IPR006091">
    <property type="entry name" value="Acyl-CoA_Oxase/DH_mid-dom"/>
</dbReference>
<comment type="caution">
    <text evidence="9">The sequence shown here is derived from an EMBL/GenBank/DDBJ whole genome shotgun (WGS) entry which is preliminary data.</text>
</comment>
<sequence>MTRDTEQKLADLNQPPLWSGINAYRSDPLLVDATDAMPKGLRDEFDAIGRYVTSPEAQELARMANESAPQLRTHGPRGERLDVVDYHPAWHALMRRSMASGLHSSLWENVAEEQGRAHKARAVRFYLTAQLECGHLCPLTMTSASVAALSASPQVQREWGRKILSRKYDSTNKPAMQKSAITIGMGMTEKQGGTDVRANTSRAERVGEGIYRLTGHKWFMSAPMSDGFVMLAQTREGVGCFLVPRLLEDGASNGLRFQRLKDKIGNRSNASSEVEFSDTFGFLLGTPDAGIRTILDMVTLTRLDCALASAGIMRASLAEAVHHTRGRQVFGKPLVAQPIMTRVLADMALDVAGATALSLRLAEAFDKARDSAEDAAYARIMTPVVKYWCCKIAPALIYEAMECIGGSGYVEERPIARHYREAPVNAIWEGSGNVMALDLMRVIGRGRDLFEILFTGLARDLGSAGKKTVDVLRACLSLCERDEGAARMLVEQLALAAAAAELYRAGAGRVADAFLETRLASGWRSTYGMLDSRFDSAYIVDLLYPPAR</sequence>
<dbReference type="Pfam" id="PF00441">
    <property type="entry name" value="Acyl-CoA_dh_1"/>
    <property type="match status" value="1"/>
</dbReference>
<keyword evidence="3 5" id="KW-0285">Flavoprotein</keyword>
<evidence type="ECO:0000259" key="8">
    <source>
        <dbReference type="Pfam" id="PF18158"/>
    </source>
</evidence>
<evidence type="ECO:0000259" key="7">
    <source>
        <dbReference type="Pfam" id="PF02770"/>
    </source>
</evidence>
<evidence type="ECO:0000313" key="9">
    <source>
        <dbReference type="EMBL" id="MDO6123038.1"/>
    </source>
</evidence>
<keyword evidence="10" id="KW-1185">Reference proteome</keyword>
<dbReference type="Pfam" id="PF02770">
    <property type="entry name" value="Acyl-CoA_dh_M"/>
    <property type="match status" value="1"/>
</dbReference>
<evidence type="ECO:0000256" key="5">
    <source>
        <dbReference type="RuleBase" id="RU362125"/>
    </source>
</evidence>
<evidence type="ECO:0000259" key="6">
    <source>
        <dbReference type="Pfam" id="PF00441"/>
    </source>
</evidence>
<dbReference type="InterPro" id="IPR009075">
    <property type="entry name" value="AcylCo_DH/oxidase_C"/>
</dbReference>
<name>A0ABT8XH87_9HYPH</name>
<comment type="similarity">
    <text evidence="2 5">Belongs to the acyl-CoA dehydrogenase family.</text>
</comment>
<dbReference type="PANTHER" id="PTHR42707:SF3">
    <property type="entry name" value="ACYL-COA DEHYDROGENASE AIDB-RELATED"/>
    <property type="match status" value="1"/>
</dbReference>
<evidence type="ECO:0000256" key="2">
    <source>
        <dbReference type="ARBA" id="ARBA00009347"/>
    </source>
</evidence>
<feature type="domain" description="Acyl-CoA oxidase/dehydrogenase middle" evidence="7">
    <location>
        <begin position="185"/>
        <end position="278"/>
    </location>
</feature>
<accession>A0ABT8XH87</accession>
<feature type="domain" description="Adaptive response protein AidB N-terminal" evidence="8">
    <location>
        <begin position="13"/>
        <end position="170"/>
    </location>
</feature>
<dbReference type="Gene3D" id="2.40.110.20">
    <property type="match status" value="1"/>
</dbReference>
<dbReference type="InterPro" id="IPR036250">
    <property type="entry name" value="AcylCo_DH-like_C"/>
</dbReference>
<evidence type="ECO:0000256" key="1">
    <source>
        <dbReference type="ARBA" id="ARBA00001974"/>
    </source>
</evidence>
<evidence type="ECO:0000313" key="10">
    <source>
        <dbReference type="Proteomes" id="UP001177080"/>
    </source>
</evidence>
<keyword evidence="5" id="KW-0560">Oxidoreductase</keyword>
<dbReference type="SUPFAM" id="SSF56645">
    <property type="entry name" value="Acyl-CoA dehydrogenase NM domain-like"/>
    <property type="match status" value="1"/>
</dbReference>
<dbReference type="PROSITE" id="PS00073">
    <property type="entry name" value="ACYL_COA_DH_2"/>
    <property type="match status" value="1"/>
</dbReference>
<dbReference type="Proteomes" id="UP001177080">
    <property type="component" value="Unassembled WGS sequence"/>
</dbReference>
<dbReference type="EMBL" id="WHSC02000007">
    <property type="protein sequence ID" value="MDO6123038.1"/>
    <property type="molecule type" value="Genomic_DNA"/>
</dbReference>
<dbReference type="Gene3D" id="6.10.250.600">
    <property type="match status" value="1"/>
</dbReference>
<keyword evidence="4 5" id="KW-0274">FAD</keyword>
<dbReference type="PANTHER" id="PTHR42707">
    <property type="entry name" value="ACYL-COA DEHYDROGENASE"/>
    <property type="match status" value="1"/>
</dbReference>
<organism evidence="9 10">
    <name type="scientific">Shinella curvata</name>
    <dbReference type="NCBI Taxonomy" id="1817964"/>
    <lineage>
        <taxon>Bacteria</taxon>
        <taxon>Pseudomonadati</taxon>
        <taxon>Pseudomonadota</taxon>
        <taxon>Alphaproteobacteria</taxon>
        <taxon>Hyphomicrobiales</taxon>
        <taxon>Rhizobiaceae</taxon>
        <taxon>Shinella</taxon>
    </lineage>
</organism>
<feature type="domain" description="Acyl-CoA dehydrogenase/oxidase C-terminal" evidence="6">
    <location>
        <begin position="289"/>
        <end position="443"/>
    </location>
</feature>
<dbReference type="SUPFAM" id="SSF47203">
    <property type="entry name" value="Acyl-CoA dehydrogenase C-terminal domain-like"/>
    <property type="match status" value="1"/>
</dbReference>
<dbReference type="Pfam" id="PF18158">
    <property type="entry name" value="AidB_N"/>
    <property type="match status" value="1"/>
</dbReference>
<dbReference type="InterPro" id="IPR006089">
    <property type="entry name" value="Acyl-CoA_DH_CS"/>
</dbReference>
<evidence type="ECO:0000256" key="4">
    <source>
        <dbReference type="ARBA" id="ARBA00022827"/>
    </source>
</evidence>